<dbReference type="PROSITE" id="PS51257">
    <property type="entry name" value="PROKAR_LIPOPROTEIN"/>
    <property type="match status" value="1"/>
</dbReference>
<reference evidence="2" key="2">
    <citation type="submission" date="2021-04" db="EMBL/GenBank/DDBJ databases">
        <authorList>
            <person name="Gilroy R."/>
        </authorList>
    </citation>
    <scope>NUCLEOTIDE SEQUENCE</scope>
    <source>
        <strain evidence="2">ChiGjej4B4-7305</strain>
    </source>
</reference>
<evidence type="ECO:0000313" key="2">
    <source>
        <dbReference type="EMBL" id="HIZ36004.1"/>
    </source>
</evidence>
<protein>
    <recommendedName>
        <fullName evidence="4">Copper chaperone PCu(A)C</fullName>
    </recommendedName>
</protein>
<keyword evidence="1" id="KW-0732">Signal</keyword>
<sequence length="171" mass="17974">MRRIVAAIGALLVVAGLTACSPEQRPPGYLDVVPGLAFPSVDQEVTDASVVLPHLAYEFTSMEVTDTIEQGTARAFALGQDPFASASGEEFVLARLDRETPTHAGTGDLTVTLLAGAVEHDLTEELTARTAQDRILLLVSVPEGSAVHLEFTEGSQTTTLDLRAGSSAETP</sequence>
<dbReference type="Proteomes" id="UP000824037">
    <property type="component" value="Unassembled WGS sequence"/>
</dbReference>
<evidence type="ECO:0008006" key="4">
    <source>
        <dbReference type="Google" id="ProtNLM"/>
    </source>
</evidence>
<accession>A0A9D2EE93</accession>
<dbReference type="AlphaFoldDB" id="A0A9D2EE93"/>
<gene>
    <name evidence="2" type="ORF">H9815_09525</name>
</gene>
<dbReference type="EMBL" id="DXBY01000162">
    <property type="protein sequence ID" value="HIZ36004.1"/>
    <property type="molecule type" value="Genomic_DNA"/>
</dbReference>
<comment type="caution">
    <text evidence="2">The sequence shown here is derived from an EMBL/GenBank/DDBJ whole genome shotgun (WGS) entry which is preliminary data.</text>
</comment>
<name>A0A9D2EE93_9MICO</name>
<organism evidence="2 3">
    <name type="scientific">Candidatus Ruania gallistercoris</name>
    <dbReference type="NCBI Taxonomy" id="2838746"/>
    <lineage>
        <taxon>Bacteria</taxon>
        <taxon>Bacillati</taxon>
        <taxon>Actinomycetota</taxon>
        <taxon>Actinomycetes</taxon>
        <taxon>Micrococcales</taxon>
        <taxon>Ruaniaceae</taxon>
        <taxon>Ruania</taxon>
    </lineage>
</organism>
<feature type="chain" id="PRO_5039191676" description="Copper chaperone PCu(A)C" evidence="1">
    <location>
        <begin position="20"/>
        <end position="171"/>
    </location>
</feature>
<evidence type="ECO:0000256" key="1">
    <source>
        <dbReference type="SAM" id="SignalP"/>
    </source>
</evidence>
<feature type="signal peptide" evidence="1">
    <location>
        <begin position="1"/>
        <end position="19"/>
    </location>
</feature>
<reference evidence="2" key="1">
    <citation type="journal article" date="2021" name="PeerJ">
        <title>Extensive microbial diversity within the chicken gut microbiome revealed by metagenomics and culture.</title>
        <authorList>
            <person name="Gilroy R."/>
            <person name="Ravi A."/>
            <person name="Getino M."/>
            <person name="Pursley I."/>
            <person name="Horton D.L."/>
            <person name="Alikhan N.F."/>
            <person name="Baker D."/>
            <person name="Gharbi K."/>
            <person name="Hall N."/>
            <person name="Watson M."/>
            <person name="Adriaenssens E.M."/>
            <person name="Foster-Nyarko E."/>
            <person name="Jarju S."/>
            <person name="Secka A."/>
            <person name="Antonio M."/>
            <person name="Oren A."/>
            <person name="Chaudhuri R.R."/>
            <person name="La Ragione R."/>
            <person name="Hildebrand F."/>
            <person name="Pallen M.J."/>
        </authorList>
    </citation>
    <scope>NUCLEOTIDE SEQUENCE</scope>
    <source>
        <strain evidence="2">ChiGjej4B4-7305</strain>
    </source>
</reference>
<proteinExistence type="predicted"/>
<evidence type="ECO:0000313" key="3">
    <source>
        <dbReference type="Proteomes" id="UP000824037"/>
    </source>
</evidence>